<evidence type="ECO:0000256" key="1">
    <source>
        <dbReference type="ARBA" id="ARBA00006987"/>
    </source>
</evidence>
<dbReference type="InterPro" id="IPR005064">
    <property type="entry name" value="BUG"/>
</dbReference>
<sequence length="333" mass="35079">MHTPLGATRRAAIIVLLAAALIMSLRTAVEPTRAEDTYPSRSIRLVVPFIAGSPVDALARVVAQDLSHRLGHTVVIENQSGAGGTIGAKAVAHADPDGHTLLFIINSHLYGLYSDPGYDPIRSFAPVAAIAQWSHVLVVRADFPAADLPGLVARAKAHPGTVTFGYGLNTPPQILGETLKHVAGVDIRSIPYRGGAQAVQDLLAGRIDMNFGATSTLLPLIREGRLKAIAFTGAKRSADLPALPTVAEAGYPQIAFDPDAWAAILAPAGTPATVVGRLNREINDALGSSELRASLVKLGYEPRRMSLDELSLFLAAEARKWPPLASAAGLRTN</sequence>
<dbReference type="Pfam" id="PF03401">
    <property type="entry name" value="TctC"/>
    <property type="match status" value="1"/>
</dbReference>
<dbReference type="PANTHER" id="PTHR42928">
    <property type="entry name" value="TRICARBOXYLATE-BINDING PROTEIN"/>
    <property type="match status" value="1"/>
</dbReference>
<dbReference type="PIRSF" id="PIRSF017082">
    <property type="entry name" value="YflP"/>
    <property type="match status" value="1"/>
</dbReference>
<dbReference type="SUPFAM" id="SSF53850">
    <property type="entry name" value="Periplasmic binding protein-like II"/>
    <property type="match status" value="1"/>
</dbReference>
<evidence type="ECO:0000313" key="3">
    <source>
        <dbReference type="Proteomes" id="UP000249130"/>
    </source>
</evidence>
<dbReference type="AlphaFoldDB" id="A0A327KNU8"/>
<dbReference type="RefSeq" id="WP_111422043.1">
    <property type="nucleotide sequence ID" value="NZ_NPEX01000318.1"/>
</dbReference>
<keyword evidence="3" id="KW-1185">Reference proteome</keyword>
<dbReference type="InterPro" id="IPR042100">
    <property type="entry name" value="Bug_dom1"/>
</dbReference>
<comment type="similarity">
    <text evidence="1">Belongs to the UPF0065 (bug) family.</text>
</comment>
<proteinExistence type="inferred from homology"/>
<name>A0A327KNU8_9BRAD</name>
<gene>
    <name evidence="2" type="ORF">CH341_26760</name>
</gene>
<dbReference type="EMBL" id="NPEX01000318">
    <property type="protein sequence ID" value="RAI39002.1"/>
    <property type="molecule type" value="Genomic_DNA"/>
</dbReference>
<dbReference type="OrthoDB" id="7375033at2"/>
<comment type="caution">
    <text evidence="2">The sequence shown here is derived from an EMBL/GenBank/DDBJ whole genome shotgun (WGS) entry which is preliminary data.</text>
</comment>
<dbReference type="Proteomes" id="UP000249130">
    <property type="component" value="Unassembled WGS sequence"/>
</dbReference>
<dbReference type="Gene3D" id="3.40.190.10">
    <property type="entry name" value="Periplasmic binding protein-like II"/>
    <property type="match status" value="1"/>
</dbReference>
<evidence type="ECO:0008006" key="4">
    <source>
        <dbReference type="Google" id="ProtNLM"/>
    </source>
</evidence>
<dbReference type="PANTHER" id="PTHR42928:SF5">
    <property type="entry name" value="BLR1237 PROTEIN"/>
    <property type="match status" value="1"/>
</dbReference>
<protein>
    <recommendedName>
        <fullName evidence="4">Tripartite tricarboxylate transporter receptor protein</fullName>
    </recommendedName>
</protein>
<accession>A0A327KNU8</accession>
<dbReference type="Gene3D" id="3.40.190.150">
    <property type="entry name" value="Bordetella uptake gene, domain 1"/>
    <property type="match status" value="1"/>
</dbReference>
<organism evidence="2 3">
    <name type="scientific">Rhodoplanes roseus</name>
    <dbReference type="NCBI Taxonomy" id="29409"/>
    <lineage>
        <taxon>Bacteria</taxon>
        <taxon>Pseudomonadati</taxon>
        <taxon>Pseudomonadota</taxon>
        <taxon>Alphaproteobacteria</taxon>
        <taxon>Hyphomicrobiales</taxon>
        <taxon>Nitrobacteraceae</taxon>
        <taxon>Rhodoplanes</taxon>
    </lineage>
</organism>
<evidence type="ECO:0000313" key="2">
    <source>
        <dbReference type="EMBL" id="RAI39002.1"/>
    </source>
</evidence>
<reference evidence="2 3" key="1">
    <citation type="submission" date="2017-07" db="EMBL/GenBank/DDBJ databases">
        <title>Draft Genome Sequences of Select Purple Nonsulfur Bacteria.</title>
        <authorList>
            <person name="Lasarre B."/>
            <person name="Mckinlay J.B."/>
        </authorList>
    </citation>
    <scope>NUCLEOTIDE SEQUENCE [LARGE SCALE GENOMIC DNA]</scope>
    <source>
        <strain evidence="2 3">DSM 5909</strain>
    </source>
</reference>